<organism evidence="5 6">
    <name type="scientific">Cephalotus follicularis</name>
    <name type="common">Albany pitcher plant</name>
    <dbReference type="NCBI Taxonomy" id="3775"/>
    <lineage>
        <taxon>Eukaryota</taxon>
        <taxon>Viridiplantae</taxon>
        <taxon>Streptophyta</taxon>
        <taxon>Embryophyta</taxon>
        <taxon>Tracheophyta</taxon>
        <taxon>Spermatophyta</taxon>
        <taxon>Magnoliopsida</taxon>
        <taxon>eudicotyledons</taxon>
        <taxon>Gunneridae</taxon>
        <taxon>Pentapetalae</taxon>
        <taxon>rosids</taxon>
        <taxon>fabids</taxon>
        <taxon>Oxalidales</taxon>
        <taxon>Cephalotaceae</taxon>
        <taxon>Cephalotus</taxon>
    </lineage>
</organism>
<dbReference type="SMART" id="SM01114">
    <property type="entry name" value="CXC"/>
    <property type="match status" value="2"/>
</dbReference>
<evidence type="ECO:0000313" key="6">
    <source>
        <dbReference type="Proteomes" id="UP000187406"/>
    </source>
</evidence>
<feature type="non-terminal residue" evidence="5">
    <location>
        <position position="169"/>
    </location>
</feature>
<dbReference type="GO" id="GO:0005634">
    <property type="term" value="C:nucleus"/>
    <property type="evidence" value="ECO:0007669"/>
    <property type="project" value="UniProtKB-SubCell"/>
</dbReference>
<comment type="caution">
    <text evidence="5">The sequence shown here is derived from an EMBL/GenBank/DDBJ whole genome shotgun (WGS) entry which is preliminary data.</text>
</comment>
<dbReference type="AlphaFoldDB" id="A0A1Q3B8Z8"/>
<comment type="similarity">
    <text evidence="2">Belongs to the lin-54 family.</text>
</comment>
<evidence type="ECO:0000256" key="2">
    <source>
        <dbReference type="ARBA" id="ARBA00007267"/>
    </source>
</evidence>
<protein>
    <submittedName>
        <fullName evidence="5">CXC domain-containing protein</fullName>
    </submittedName>
</protein>
<dbReference type="Pfam" id="PF03638">
    <property type="entry name" value="TCR"/>
    <property type="match status" value="1"/>
</dbReference>
<keyword evidence="3" id="KW-0539">Nucleus</keyword>
<dbReference type="InParanoid" id="A0A1Q3B8Z8"/>
<gene>
    <name evidence="5" type="ORF">CFOL_v3_07976</name>
</gene>
<dbReference type="InterPro" id="IPR033467">
    <property type="entry name" value="Tesmin/TSO1-like_CXC"/>
</dbReference>
<dbReference type="OrthoDB" id="6283463at2759"/>
<evidence type="ECO:0000256" key="3">
    <source>
        <dbReference type="ARBA" id="ARBA00023242"/>
    </source>
</evidence>
<name>A0A1Q3B8Z8_CEPFO</name>
<dbReference type="EMBL" id="BDDD01000348">
    <property type="protein sequence ID" value="GAV64458.1"/>
    <property type="molecule type" value="Genomic_DNA"/>
</dbReference>
<keyword evidence="6" id="KW-1185">Reference proteome</keyword>
<dbReference type="InterPro" id="IPR005172">
    <property type="entry name" value="CRC"/>
</dbReference>
<dbReference type="GO" id="GO:0006355">
    <property type="term" value="P:regulation of DNA-templated transcription"/>
    <property type="evidence" value="ECO:0007669"/>
    <property type="project" value="TreeGrafter"/>
</dbReference>
<comment type="subcellular location">
    <subcellularLocation>
        <location evidence="1">Nucleus</location>
    </subcellularLocation>
</comment>
<feature type="non-terminal residue" evidence="5">
    <location>
        <position position="1"/>
    </location>
</feature>
<evidence type="ECO:0000256" key="1">
    <source>
        <dbReference type="ARBA" id="ARBA00004123"/>
    </source>
</evidence>
<dbReference type="Proteomes" id="UP000187406">
    <property type="component" value="Unassembled WGS sequence"/>
</dbReference>
<evidence type="ECO:0000313" key="5">
    <source>
        <dbReference type="EMBL" id="GAV64458.1"/>
    </source>
</evidence>
<evidence type="ECO:0000259" key="4">
    <source>
        <dbReference type="PROSITE" id="PS51634"/>
    </source>
</evidence>
<dbReference type="PROSITE" id="PS51634">
    <property type="entry name" value="CRC"/>
    <property type="match status" value="1"/>
</dbReference>
<accession>A0A1Q3B8Z8</accession>
<dbReference type="PANTHER" id="PTHR12446:SF64">
    <property type="entry name" value="TESMIN_TSO1-LIKE CXC DOMAIN-CONTAINING PROTEIN"/>
    <property type="match status" value="1"/>
</dbReference>
<feature type="domain" description="CRC" evidence="4">
    <location>
        <begin position="1"/>
        <end position="111"/>
    </location>
</feature>
<dbReference type="InterPro" id="IPR028307">
    <property type="entry name" value="Lin-54_fam"/>
</dbReference>
<proteinExistence type="inferred from homology"/>
<dbReference type="PANTHER" id="PTHR12446">
    <property type="entry name" value="TESMIN/TSO1-RELATED"/>
    <property type="match status" value="1"/>
</dbReference>
<sequence length="169" mass="18821">RYCACFSSGAYCDGCSCIDCYNKVENEDTRQVAVEVTLERNPTAFKPKIACSPCGTQDNGDEVKDLLMMGKHSKGCHCKKTGCRKRYCECFQANIFCSENCKCVDCKNFEECEEMMVVSGGENQNKKICIQQATTTISDAVGSSGYRFSPASRKRELQELIDSNHKNPP</sequence>
<dbReference type="STRING" id="3775.A0A1Q3B8Z8"/>
<reference evidence="6" key="1">
    <citation type="submission" date="2016-04" db="EMBL/GenBank/DDBJ databases">
        <title>Cephalotus genome sequencing.</title>
        <authorList>
            <person name="Fukushima K."/>
            <person name="Hasebe M."/>
            <person name="Fang X."/>
        </authorList>
    </citation>
    <scope>NUCLEOTIDE SEQUENCE [LARGE SCALE GENOMIC DNA]</scope>
    <source>
        <strain evidence="6">cv. St1</strain>
    </source>
</reference>